<dbReference type="InterPro" id="IPR036390">
    <property type="entry name" value="WH_DNA-bd_sf"/>
</dbReference>
<dbReference type="Proteomes" id="UP000001959">
    <property type="component" value="Chromosome"/>
</dbReference>
<dbReference type="InterPro" id="IPR052067">
    <property type="entry name" value="Metal_resp_HTH_trans_reg"/>
</dbReference>
<dbReference type="GO" id="GO:0003700">
    <property type="term" value="F:DNA-binding transcription factor activity"/>
    <property type="evidence" value="ECO:0007669"/>
    <property type="project" value="InterPro"/>
</dbReference>
<evidence type="ECO:0000256" key="1">
    <source>
        <dbReference type="ARBA" id="ARBA00023015"/>
    </source>
</evidence>
<dbReference type="eggNOG" id="COG1846">
    <property type="taxonomic scope" value="Bacteria"/>
</dbReference>
<dbReference type="KEGG" id="hne:HNE_2901"/>
<keyword evidence="3" id="KW-0804">Transcription</keyword>
<keyword evidence="2" id="KW-0238">DNA-binding</keyword>
<evidence type="ECO:0000259" key="4">
    <source>
        <dbReference type="PROSITE" id="PS50995"/>
    </source>
</evidence>
<organism evidence="5 6">
    <name type="scientific">Hyphomonas neptunium (strain ATCC 15444)</name>
    <dbReference type="NCBI Taxonomy" id="228405"/>
    <lineage>
        <taxon>Bacteria</taxon>
        <taxon>Pseudomonadati</taxon>
        <taxon>Pseudomonadota</taxon>
        <taxon>Alphaproteobacteria</taxon>
        <taxon>Hyphomonadales</taxon>
        <taxon>Hyphomonadaceae</taxon>
        <taxon>Hyphomonas</taxon>
    </lineage>
</organism>
<dbReference type="InterPro" id="IPR000835">
    <property type="entry name" value="HTH_MarR-typ"/>
</dbReference>
<dbReference type="SMART" id="SM00347">
    <property type="entry name" value="HTH_MARR"/>
    <property type="match status" value="1"/>
</dbReference>
<dbReference type="AlphaFoldDB" id="Q0BY64"/>
<evidence type="ECO:0000256" key="3">
    <source>
        <dbReference type="ARBA" id="ARBA00023163"/>
    </source>
</evidence>
<reference evidence="5 6" key="1">
    <citation type="journal article" date="2006" name="J. Bacteriol.">
        <title>Comparative genomic evidence for a close relationship between the dimorphic prosthecate bacteria Hyphomonas neptunium and Caulobacter crescentus.</title>
        <authorList>
            <person name="Badger J.H."/>
            <person name="Hoover T.R."/>
            <person name="Brun Y.V."/>
            <person name="Weiner R.M."/>
            <person name="Laub M.T."/>
            <person name="Alexandre G."/>
            <person name="Mrazek J."/>
            <person name="Ren Q."/>
            <person name="Paulsen I.T."/>
            <person name="Nelson K.E."/>
            <person name="Khouri H.M."/>
            <person name="Radune D."/>
            <person name="Sosa J."/>
            <person name="Dodson R.J."/>
            <person name="Sullivan S.A."/>
            <person name="Rosovitz M.J."/>
            <person name="Madupu R."/>
            <person name="Brinkac L.M."/>
            <person name="Durkin A.S."/>
            <person name="Daugherty S.C."/>
            <person name="Kothari S.P."/>
            <person name="Giglio M.G."/>
            <person name="Zhou L."/>
            <person name="Haft D.H."/>
            <person name="Selengut J.D."/>
            <person name="Davidsen T.M."/>
            <person name="Yang Q."/>
            <person name="Zafar N."/>
            <person name="Ward N.L."/>
        </authorList>
    </citation>
    <scope>NUCLEOTIDE SEQUENCE [LARGE SCALE GENOMIC DNA]</scope>
    <source>
        <strain evidence="5 6">ATCC 15444</strain>
    </source>
</reference>
<dbReference type="PANTHER" id="PTHR35790">
    <property type="entry name" value="HTH-TYPE TRANSCRIPTIONAL REGULATOR PCHR"/>
    <property type="match status" value="1"/>
</dbReference>
<dbReference type="InterPro" id="IPR036388">
    <property type="entry name" value="WH-like_DNA-bd_sf"/>
</dbReference>
<dbReference type="PANTHER" id="PTHR35790:SF4">
    <property type="entry name" value="HTH-TYPE TRANSCRIPTIONAL REGULATOR PCHR"/>
    <property type="match status" value="1"/>
</dbReference>
<keyword evidence="6" id="KW-1185">Reference proteome</keyword>
<evidence type="ECO:0000313" key="5">
    <source>
        <dbReference type="EMBL" id="ABI77336.1"/>
    </source>
</evidence>
<protein>
    <submittedName>
        <fullName evidence="5">Transcriptional regulator, MarR family</fullName>
    </submittedName>
</protein>
<dbReference type="Gene3D" id="1.10.10.10">
    <property type="entry name" value="Winged helix-like DNA-binding domain superfamily/Winged helix DNA-binding domain"/>
    <property type="match status" value="1"/>
</dbReference>
<evidence type="ECO:0000313" key="6">
    <source>
        <dbReference type="Proteomes" id="UP000001959"/>
    </source>
</evidence>
<dbReference type="GO" id="GO:0003677">
    <property type="term" value="F:DNA binding"/>
    <property type="evidence" value="ECO:0007669"/>
    <property type="project" value="UniProtKB-KW"/>
</dbReference>
<dbReference type="HOGENOM" id="CLU_083287_8_0_5"/>
<evidence type="ECO:0000256" key="2">
    <source>
        <dbReference type="ARBA" id="ARBA00023125"/>
    </source>
</evidence>
<accession>Q0BY64</accession>
<sequence>MLPMRENPMSDTPLRLSTFLPFRLSVLSNAISQKIAELYDREFGLSIWQWRVMAVTADTPGISATEIGQRTQMDKVAVSRAVAGLIEMGYLERRPSEDDARRSNLYLTDAGAGIYTLIVPLAKSEEAHLVSALSESEQAELTRLMIKLAKSASPDRELW</sequence>
<feature type="domain" description="HTH marR-type" evidence="4">
    <location>
        <begin position="17"/>
        <end position="150"/>
    </location>
</feature>
<keyword evidence="1" id="KW-0805">Transcription regulation</keyword>
<dbReference type="EMBL" id="CP000158">
    <property type="protein sequence ID" value="ABI77336.1"/>
    <property type="molecule type" value="Genomic_DNA"/>
</dbReference>
<dbReference type="Pfam" id="PF12802">
    <property type="entry name" value="MarR_2"/>
    <property type="match status" value="1"/>
</dbReference>
<proteinExistence type="predicted"/>
<gene>
    <name evidence="5" type="ordered locus">HNE_2901</name>
</gene>
<dbReference type="STRING" id="228405.HNE_2901"/>
<dbReference type="SUPFAM" id="SSF46785">
    <property type="entry name" value="Winged helix' DNA-binding domain"/>
    <property type="match status" value="1"/>
</dbReference>
<dbReference type="PROSITE" id="PS50995">
    <property type="entry name" value="HTH_MARR_2"/>
    <property type="match status" value="1"/>
</dbReference>
<name>Q0BY64_HYPNA</name>
<dbReference type="PRINTS" id="PR00598">
    <property type="entry name" value="HTHMARR"/>
</dbReference>